<comment type="caution">
    <text evidence="1">The sequence shown here is derived from an EMBL/GenBank/DDBJ whole genome shotgun (WGS) entry which is preliminary data.</text>
</comment>
<organism evidence="1 2">
    <name type="scientific">Pseudomonas mohnii</name>
    <dbReference type="NCBI Taxonomy" id="395600"/>
    <lineage>
        <taxon>Bacteria</taxon>
        <taxon>Pseudomonadati</taxon>
        <taxon>Pseudomonadota</taxon>
        <taxon>Gammaproteobacteria</taxon>
        <taxon>Pseudomonadales</taxon>
        <taxon>Pseudomonadaceae</taxon>
        <taxon>Pseudomonas</taxon>
    </lineage>
</organism>
<keyword evidence="2" id="KW-1185">Reference proteome</keyword>
<dbReference type="EMBL" id="FNRV01000001">
    <property type="protein sequence ID" value="SEC63049.1"/>
    <property type="molecule type" value="Genomic_DNA"/>
</dbReference>
<evidence type="ECO:0000313" key="2">
    <source>
        <dbReference type="Proteomes" id="UP000199665"/>
    </source>
</evidence>
<proteinExistence type="predicted"/>
<evidence type="ECO:0000313" key="1">
    <source>
        <dbReference type="EMBL" id="SEC63049.1"/>
    </source>
</evidence>
<reference evidence="1 2" key="1">
    <citation type="submission" date="2016-10" db="EMBL/GenBank/DDBJ databases">
        <authorList>
            <person name="Varghese N."/>
            <person name="Submissions S."/>
        </authorList>
    </citation>
    <scope>NUCLEOTIDE SEQUENCE [LARGE SCALE GENOMIC DNA]</scope>
    <source>
        <strain evidence="1 2">DSM 18327</strain>
    </source>
</reference>
<dbReference type="Proteomes" id="UP000199665">
    <property type="component" value="Unassembled WGS sequence"/>
</dbReference>
<gene>
    <name evidence="1" type="ORF">SAMN05216205_2827</name>
</gene>
<name>A0ABY0XZM6_9PSED</name>
<protein>
    <submittedName>
        <fullName evidence="1">Uncharacterized protein</fullName>
    </submittedName>
</protein>
<sequence>MFSPADPASFIQDKQGFNQNLQVLESTGKEAIRRPLRLDLKRSTHCTQVKS</sequence>
<dbReference type="RefSeq" id="WP_161793945.1">
    <property type="nucleotide sequence ID" value="NZ_FNRV01000001.1"/>
</dbReference>
<accession>A0ABY0XZM6</accession>